<comment type="caution">
    <text evidence="1">The sequence shown here is derived from an EMBL/GenBank/DDBJ whole genome shotgun (WGS) entry which is preliminary data.</text>
</comment>
<dbReference type="Proteomes" id="UP000276568">
    <property type="component" value="Unassembled WGS sequence"/>
</dbReference>
<reference evidence="1 2" key="1">
    <citation type="submission" date="2018-11" db="EMBL/GenBank/DDBJ databases">
        <title>Clostridium sp. nov., a member of the family Erysipelotrichaceae isolated from pig faeces.</title>
        <authorList>
            <person name="Chang Y.-H."/>
        </authorList>
    </citation>
    <scope>NUCLEOTIDE SEQUENCE [LARGE SCALE GENOMIC DNA]</scope>
    <source>
        <strain evidence="1 2">YH-panp20</strain>
    </source>
</reference>
<dbReference type="EMBL" id="RJQC01000002">
    <property type="protein sequence ID" value="RNM30458.1"/>
    <property type="molecule type" value="Genomic_DNA"/>
</dbReference>
<evidence type="ECO:0000313" key="2">
    <source>
        <dbReference type="Proteomes" id="UP000276568"/>
    </source>
</evidence>
<proteinExistence type="predicted"/>
<accession>A0A3N0I0M5</accession>
<dbReference type="SUPFAM" id="SSF160148">
    <property type="entry name" value="CPE0013-like"/>
    <property type="match status" value="1"/>
</dbReference>
<protein>
    <submittedName>
        <fullName evidence="1">DUF1667 domain-containing protein</fullName>
    </submittedName>
</protein>
<dbReference type="Gene3D" id="3.10.530.10">
    <property type="entry name" value="CPE0013-like"/>
    <property type="match status" value="1"/>
</dbReference>
<dbReference type="RefSeq" id="WP_128520368.1">
    <property type="nucleotide sequence ID" value="NZ_CAUWBR010000048.1"/>
</dbReference>
<organism evidence="1 2">
    <name type="scientific">Absicoccus porci</name>
    <dbReference type="NCBI Taxonomy" id="2486576"/>
    <lineage>
        <taxon>Bacteria</taxon>
        <taxon>Bacillati</taxon>
        <taxon>Bacillota</taxon>
        <taxon>Erysipelotrichia</taxon>
        <taxon>Erysipelotrichales</taxon>
        <taxon>Erysipelotrichaceae</taxon>
        <taxon>Absicoccus</taxon>
    </lineage>
</organism>
<dbReference type="AlphaFoldDB" id="A0A3N0I0M5"/>
<keyword evidence="2" id="KW-1185">Reference proteome</keyword>
<evidence type="ECO:0000313" key="1">
    <source>
        <dbReference type="EMBL" id="RNM30458.1"/>
    </source>
</evidence>
<dbReference type="InterPro" id="IPR036593">
    <property type="entry name" value="CPE0013-like_sf"/>
</dbReference>
<name>A0A3N0I0M5_9FIRM</name>
<gene>
    <name evidence="1" type="ORF">EDX97_06625</name>
</gene>
<sequence>MKEMKTPVYRGDVVETNICGSGADLVITKAVV</sequence>